<evidence type="ECO:0000313" key="1">
    <source>
        <dbReference type="EMBL" id="ACS34629.1"/>
    </source>
</evidence>
<protein>
    <submittedName>
        <fullName evidence="1">Uncharacterized protein</fullName>
    </submittedName>
</protein>
<dbReference type="STRING" id="593117.TGAM_2127"/>
<gene>
    <name evidence="1" type="ordered locus">TGAM_2127</name>
</gene>
<name>C5A2W8_THEGJ</name>
<dbReference type="RefSeq" id="WP_015859732.1">
    <property type="nucleotide sequence ID" value="NC_012804.1"/>
</dbReference>
<accession>C5A2W8</accession>
<reference evidence="1 2" key="1">
    <citation type="journal article" date="2007" name="Genome Biol.">
        <title>Genome analysis and genome-wide proteomics of Thermococcus gammatolerans, the most radioresistant organism known amongst the Archaea.</title>
        <authorList>
            <person name="Zivanovic Y."/>
            <person name="Armengaud J."/>
            <person name="Lagorce A."/>
            <person name="Leplat C."/>
            <person name="Guerin P."/>
            <person name="Dutertre M."/>
            <person name="Anthouard V."/>
            <person name="Forterre P."/>
            <person name="Wincker P."/>
            <person name="Confalonieri F."/>
        </authorList>
    </citation>
    <scope>NUCLEOTIDE SEQUENCE [LARGE SCALE GENOMIC DNA]</scope>
    <source>
        <strain evidence="2">DSM 15229 / JCM 11827 / EJ3</strain>
    </source>
</reference>
<organism evidence="1 2">
    <name type="scientific">Thermococcus gammatolerans (strain DSM 15229 / JCM 11827 / EJ3)</name>
    <dbReference type="NCBI Taxonomy" id="593117"/>
    <lineage>
        <taxon>Archaea</taxon>
        <taxon>Methanobacteriati</taxon>
        <taxon>Methanobacteriota</taxon>
        <taxon>Thermococci</taxon>
        <taxon>Thermococcales</taxon>
        <taxon>Thermococcaceae</taxon>
        <taxon>Thermococcus</taxon>
    </lineage>
</organism>
<dbReference type="EMBL" id="CP001398">
    <property type="protein sequence ID" value="ACS34629.1"/>
    <property type="molecule type" value="Genomic_DNA"/>
</dbReference>
<dbReference type="GeneID" id="7987089"/>
<dbReference type="Proteomes" id="UP000001488">
    <property type="component" value="Chromosome"/>
</dbReference>
<dbReference type="PaxDb" id="593117-TGAM_2127"/>
<dbReference type="HOGENOM" id="CLU_1860792_0_0_2"/>
<proteinExistence type="predicted"/>
<dbReference type="PATRIC" id="fig|593117.10.peg.2133"/>
<dbReference type="AlphaFoldDB" id="C5A2W8"/>
<keyword evidence="2" id="KW-1185">Reference proteome</keyword>
<dbReference type="eggNOG" id="arCOG08613">
    <property type="taxonomic scope" value="Archaea"/>
</dbReference>
<evidence type="ECO:0000313" key="2">
    <source>
        <dbReference type="Proteomes" id="UP000001488"/>
    </source>
</evidence>
<sequence length="137" mass="14465">MNRRLKKALPLLGALVFLMVGAALAVPTFNLHIQNIGEGGPQQITVPGGVANANVNWILDSNPDYVAGVTVSFDQNLDSGTTIYVKVYDSSENLIAQGSQTLNSALNSGTAVEIHFSSSVEIKNMDKVAVVLVGPQQ</sequence>
<dbReference type="KEGG" id="tga:TGAM_2127"/>
<dbReference type="OrthoDB" id="102625at2157"/>